<dbReference type="KEGG" id="dgi:Desgi_3208"/>
<sequence>MITPTKIFYKRIISEWKFQYGVWRTAIDWTVALYIVIPSIIFGVYQYIELWQTQLPWLSNLPPQLFTGVIFFFVWKGTVRIFIEEADQLFLWQQKSWLKQILKLSIGYSVFLKLCFNGFIFLLLAPVALGYQFSMAEFMQLFIISFLAGMCLNFVQQFFSLVYQGIIGVVAQAVLFFLAGILFVNIMPKTIGQTGLFTVIALLLSVTLGTLIFRRLTIKGTFFKDVTREQYARLRHLNFLLGFTDLNIKRPLLKRKHPTLFSSSNPLFKKRHAANCLAELGIKFVVRDIKNIWQYLQMVLVLILIVFTFPEEWMWILWVAFAALLTFFVRSYWQEFISSEFINLFPRNDKIKIAAAKKFMFIMTLPGFMMISFIAGFVTFSWLGAICGMLAGVVIVLYFSFRFNKTLLR</sequence>
<evidence type="ECO:0000313" key="3">
    <source>
        <dbReference type="Proteomes" id="UP000013520"/>
    </source>
</evidence>
<dbReference type="RefSeq" id="WP_006524094.1">
    <property type="nucleotide sequence ID" value="NC_021184.1"/>
</dbReference>
<evidence type="ECO:0000313" key="2">
    <source>
        <dbReference type="EMBL" id="AGL02562.1"/>
    </source>
</evidence>
<proteinExistence type="predicted"/>
<keyword evidence="3" id="KW-1185">Reference proteome</keyword>
<feature type="transmembrane region" description="Helical" evidence="1">
    <location>
        <begin position="190"/>
        <end position="213"/>
    </location>
</feature>
<dbReference type="STRING" id="767817.Desgi_3208"/>
<dbReference type="GO" id="GO:0016020">
    <property type="term" value="C:membrane"/>
    <property type="evidence" value="ECO:0007669"/>
    <property type="project" value="InterPro"/>
</dbReference>
<feature type="transmembrane region" description="Helical" evidence="1">
    <location>
        <begin position="354"/>
        <end position="374"/>
    </location>
</feature>
<dbReference type="InterPro" id="IPR010288">
    <property type="entry name" value="EcsB_ABC"/>
</dbReference>
<feature type="transmembrane region" description="Helical" evidence="1">
    <location>
        <begin position="65"/>
        <end position="83"/>
    </location>
</feature>
<feature type="transmembrane region" description="Helical" evidence="1">
    <location>
        <begin position="292"/>
        <end position="309"/>
    </location>
</feature>
<dbReference type="HOGENOM" id="CLU_054032_1_0_9"/>
<name>R4KLY9_9FIRM</name>
<feature type="transmembrane region" description="Helical" evidence="1">
    <location>
        <begin position="380"/>
        <end position="401"/>
    </location>
</feature>
<feature type="transmembrane region" description="Helical" evidence="1">
    <location>
        <begin position="104"/>
        <end position="129"/>
    </location>
</feature>
<feature type="transmembrane region" description="Helical" evidence="1">
    <location>
        <begin position="21"/>
        <end position="45"/>
    </location>
</feature>
<dbReference type="Pfam" id="PF05975">
    <property type="entry name" value="EcsB"/>
    <property type="match status" value="1"/>
</dbReference>
<dbReference type="AlphaFoldDB" id="R4KLY9"/>
<reference evidence="2 3" key="1">
    <citation type="submission" date="2012-01" db="EMBL/GenBank/DDBJ databases">
        <title>Complete sequence of Desulfotomaculum gibsoniae DSM 7213.</title>
        <authorList>
            <consortium name="US DOE Joint Genome Institute"/>
            <person name="Lucas S."/>
            <person name="Han J."/>
            <person name="Lapidus A."/>
            <person name="Cheng J.-F."/>
            <person name="Goodwin L."/>
            <person name="Pitluck S."/>
            <person name="Peters L."/>
            <person name="Ovchinnikova G."/>
            <person name="Teshima H."/>
            <person name="Detter J.C."/>
            <person name="Han C."/>
            <person name="Tapia R."/>
            <person name="Land M."/>
            <person name="Hauser L."/>
            <person name="Kyrpides N."/>
            <person name="Ivanova N."/>
            <person name="Pagani I."/>
            <person name="Parshina S."/>
            <person name="Plugge C."/>
            <person name="Muyzer G."/>
            <person name="Kuever J."/>
            <person name="Ivanova A."/>
            <person name="Nazina T."/>
            <person name="Klenk H.-P."/>
            <person name="Brambilla E."/>
            <person name="Spring S."/>
            <person name="Stams A.F."/>
            <person name="Woyke T."/>
        </authorList>
    </citation>
    <scope>NUCLEOTIDE SEQUENCE [LARGE SCALE GENOMIC DNA]</scope>
    <source>
        <strain evidence="2 3">DSM 7213</strain>
    </source>
</reference>
<dbReference type="OrthoDB" id="2448479at2"/>
<dbReference type="EMBL" id="CP003273">
    <property type="protein sequence ID" value="AGL02562.1"/>
    <property type="molecule type" value="Genomic_DNA"/>
</dbReference>
<dbReference type="eggNOG" id="COG4473">
    <property type="taxonomic scope" value="Bacteria"/>
</dbReference>
<organism evidence="2 3">
    <name type="scientific">Desulfoscipio gibsoniae DSM 7213</name>
    <dbReference type="NCBI Taxonomy" id="767817"/>
    <lineage>
        <taxon>Bacteria</taxon>
        <taxon>Bacillati</taxon>
        <taxon>Bacillota</taxon>
        <taxon>Clostridia</taxon>
        <taxon>Eubacteriales</taxon>
        <taxon>Desulfallaceae</taxon>
        <taxon>Desulfoscipio</taxon>
    </lineage>
</organism>
<accession>R4KLY9</accession>
<protein>
    <submittedName>
        <fullName evidence="2">Putative ABC-type exoprotein transport system, permease component</fullName>
    </submittedName>
</protein>
<keyword evidence="1" id="KW-0812">Transmembrane</keyword>
<feature type="transmembrane region" description="Helical" evidence="1">
    <location>
        <begin position="315"/>
        <end position="333"/>
    </location>
</feature>
<feature type="transmembrane region" description="Helical" evidence="1">
    <location>
        <begin position="162"/>
        <end position="184"/>
    </location>
</feature>
<dbReference type="Proteomes" id="UP000013520">
    <property type="component" value="Chromosome"/>
</dbReference>
<gene>
    <name evidence="2" type="ORF">Desgi_3208</name>
</gene>
<keyword evidence="1" id="KW-1133">Transmembrane helix</keyword>
<keyword evidence="1" id="KW-0472">Membrane</keyword>
<evidence type="ECO:0000256" key="1">
    <source>
        <dbReference type="SAM" id="Phobius"/>
    </source>
</evidence>
<feature type="transmembrane region" description="Helical" evidence="1">
    <location>
        <begin position="135"/>
        <end position="155"/>
    </location>
</feature>